<comment type="caution">
    <text evidence="3">The sequence shown here is derived from an EMBL/GenBank/DDBJ whole genome shotgun (WGS) entry which is preliminary data.</text>
</comment>
<keyword evidence="1" id="KW-1133">Transmembrane helix</keyword>
<dbReference type="InterPro" id="IPR016162">
    <property type="entry name" value="Ald_DH_N"/>
</dbReference>
<proteinExistence type="predicted"/>
<dbReference type="Gene3D" id="3.40.309.10">
    <property type="entry name" value="Aldehyde Dehydrogenase, Chain A, domain 2"/>
    <property type="match status" value="1"/>
</dbReference>
<evidence type="ECO:0000313" key="4">
    <source>
        <dbReference type="Proteomes" id="UP001280581"/>
    </source>
</evidence>
<dbReference type="InterPro" id="IPR016163">
    <property type="entry name" value="Ald_DH_C"/>
</dbReference>
<dbReference type="InterPro" id="IPR015590">
    <property type="entry name" value="Aldehyde_DH_dom"/>
</dbReference>
<accession>A0AAN6RFP0</accession>
<sequence length="490" mass="53225">MDATALTNLHATALTSRCINPYFRHEQLKSLHDALRSQTDSIRSAIRQDATCTDTEATIEIATALRVVKEHYASIDPKKELENEYRPAHALDAQNRAEPWGVVYIEPSLGHTSLLSVLEPLSAAIAAGNCVALRLETTTRAVPSLLRTLLTKALQPDTFQIISTTPPQEALANTLSVRQDPSAVGATHSQLVSSSRRVISVVDRTADLSQAAEALVAARFSFGGTSPYAPDLVFVNEFVKTAFLEQVLSHAIRYLAITSSNETPISSQTHHSKNQTTQKALASLTSHKDWEMSIITQGSAGAVVDLTNKHATHTPLPPKSNAPILAISAISSLDHGIDLIVNDSDARLSAAYHFAAPTHAKYLSQFINAEATFINQIPTELLLGPAAPLFHEFDIVKRYSKEHFQRASPVFAKAQVMKSILSTSSHDAAKLLQDASKEISQKKRAEWIAIGFFEQGILIGLGTYAVPILTCLGATLFFGVRAGLRRWAVI</sequence>
<evidence type="ECO:0000313" key="3">
    <source>
        <dbReference type="EMBL" id="KAK3202238.1"/>
    </source>
</evidence>
<dbReference type="PANTHER" id="PTHR43111">
    <property type="entry name" value="ALDEHYDE DEHYDROGENASE B-RELATED"/>
    <property type="match status" value="1"/>
</dbReference>
<name>A0AAN6RFP0_9PLEO</name>
<dbReference type="Pfam" id="PF00171">
    <property type="entry name" value="Aldedh"/>
    <property type="match status" value="1"/>
</dbReference>
<keyword evidence="1" id="KW-0472">Membrane</keyword>
<evidence type="ECO:0000259" key="2">
    <source>
        <dbReference type="Pfam" id="PF00171"/>
    </source>
</evidence>
<feature type="domain" description="Aldehyde dehydrogenase" evidence="2">
    <location>
        <begin position="19"/>
        <end position="379"/>
    </location>
</feature>
<dbReference type="EMBL" id="WVTA01000014">
    <property type="protein sequence ID" value="KAK3202238.1"/>
    <property type="molecule type" value="Genomic_DNA"/>
</dbReference>
<keyword evidence="1" id="KW-0812">Transmembrane</keyword>
<dbReference type="InterPro" id="IPR016161">
    <property type="entry name" value="Ald_DH/histidinol_DH"/>
</dbReference>
<keyword evidence="4" id="KW-1185">Reference proteome</keyword>
<evidence type="ECO:0000256" key="1">
    <source>
        <dbReference type="SAM" id="Phobius"/>
    </source>
</evidence>
<protein>
    <recommendedName>
        <fullName evidence="2">Aldehyde dehydrogenase domain-containing protein</fullName>
    </recommendedName>
</protein>
<dbReference type="SUPFAM" id="SSF53720">
    <property type="entry name" value="ALDH-like"/>
    <property type="match status" value="1"/>
</dbReference>
<gene>
    <name evidence="3" type="ORF">GRF29_161g575851</name>
</gene>
<organism evidence="3 4">
    <name type="scientific">Pseudopithomyces chartarum</name>
    <dbReference type="NCBI Taxonomy" id="1892770"/>
    <lineage>
        <taxon>Eukaryota</taxon>
        <taxon>Fungi</taxon>
        <taxon>Dikarya</taxon>
        <taxon>Ascomycota</taxon>
        <taxon>Pezizomycotina</taxon>
        <taxon>Dothideomycetes</taxon>
        <taxon>Pleosporomycetidae</taxon>
        <taxon>Pleosporales</taxon>
        <taxon>Massarineae</taxon>
        <taxon>Didymosphaeriaceae</taxon>
        <taxon>Pseudopithomyces</taxon>
    </lineage>
</organism>
<feature type="transmembrane region" description="Helical" evidence="1">
    <location>
        <begin position="457"/>
        <end position="480"/>
    </location>
</feature>
<dbReference type="AlphaFoldDB" id="A0AAN6RFP0"/>
<dbReference type="PANTHER" id="PTHR43111:SF1">
    <property type="entry name" value="ALDEHYDE DEHYDROGENASE B-RELATED"/>
    <property type="match status" value="1"/>
</dbReference>
<reference evidence="3 4" key="1">
    <citation type="submission" date="2021-02" db="EMBL/GenBank/DDBJ databases">
        <title>Genome assembly of Pseudopithomyces chartarum.</title>
        <authorList>
            <person name="Jauregui R."/>
            <person name="Singh J."/>
            <person name="Voisey C."/>
        </authorList>
    </citation>
    <scope>NUCLEOTIDE SEQUENCE [LARGE SCALE GENOMIC DNA]</scope>
    <source>
        <strain evidence="3 4">AGR01</strain>
    </source>
</reference>
<dbReference type="Gene3D" id="3.40.605.10">
    <property type="entry name" value="Aldehyde Dehydrogenase, Chain A, domain 1"/>
    <property type="match status" value="1"/>
</dbReference>
<dbReference type="GO" id="GO:0016620">
    <property type="term" value="F:oxidoreductase activity, acting on the aldehyde or oxo group of donors, NAD or NADP as acceptor"/>
    <property type="evidence" value="ECO:0007669"/>
    <property type="project" value="InterPro"/>
</dbReference>
<dbReference type="Proteomes" id="UP001280581">
    <property type="component" value="Unassembled WGS sequence"/>
</dbReference>